<evidence type="ECO:0000259" key="4">
    <source>
        <dbReference type="Pfam" id="PF01266"/>
    </source>
</evidence>
<dbReference type="Pfam" id="PF01266">
    <property type="entry name" value="DAO"/>
    <property type="match status" value="1"/>
</dbReference>
<reference evidence="5 6" key="1">
    <citation type="submission" date="2020-02" db="EMBL/GenBank/DDBJ databases">
        <title>Genome sequencing for Kineobactrum sp. M2.</title>
        <authorList>
            <person name="Park S.-J."/>
        </authorList>
    </citation>
    <scope>NUCLEOTIDE SEQUENCE [LARGE SCALE GENOMIC DNA]</scope>
    <source>
        <strain evidence="5 6">M2</strain>
    </source>
</reference>
<dbReference type="GO" id="GO:0009229">
    <property type="term" value="P:thiamine diphosphate biosynthetic process"/>
    <property type="evidence" value="ECO:0007669"/>
    <property type="project" value="UniProtKB-UniPathway"/>
</dbReference>
<dbReference type="NCBIfam" id="TIGR02352">
    <property type="entry name" value="thiamin_ThiO"/>
    <property type="match status" value="1"/>
</dbReference>
<gene>
    <name evidence="5" type="primary">thiO</name>
    <name evidence="5" type="ORF">G3T16_07995</name>
</gene>
<dbReference type="SUPFAM" id="SSF54373">
    <property type="entry name" value="FAD-linked reductases, C-terminal domain"/>
    <property type="match status" value="1"/>
</dbReference>
<feature type="domain" description="FAD dependent oxidoreductase" evidence="4">
    <location>
        <begin position="2"/>
        <end position="326"/>
    </location>
</feature>
<dbReference type="KEGG" id="kim:G3T16_07995"/>
<evidence type="ECO:0000256" key="2">
    <source>
        <dbReference type="ARBA" id="ARBA00022977"/>
    </source>
</evidence>
<dbReference type="GO" id="GO:0050660">
    <property type="term" value="F:flavin adenine dinucleotide binding"/>
    <property type="evidence" value="ECO:0007669"/>
    <property type="project" value="InterPro"/>
</dbReference>
<dbReference type="EC" id="1.4.3.19" evidence="5"/>
<dbReference type="Gene3D" id="3.50.50.60">
    <property type="entry name" value="FAD/NAD(P)-binding domain"/>
    <property type="match status" value="1"/>
</dbReference>
<evidence type="ECO:0000313" key="5">
    <source>
        <dbReference type="EMBL" id="QIB67591.1"/>
    </source>
</evidence>
<sequence length="348" mass="38098">MGRVLACYLLRAGHRVTLFDRDPVDSGAAAAYTAAGMLAPWAELEQSEMSVFRLGLRSLQLWPELLRELGRDVDFHQRGSLVVAHAADAGELVHFRRRLAAKLTAADQLRDLDAAALEQLEPALTDVFDRALWLPGEAWLDGRRTMAALAGHLQAAGVAWQPDTAVLGLEPGALTTERGRQRFDSVIDCRGLGARDDIPGLRGVRGELLWLHAPRLRLQRPVRLLHPRYRLYLVPRQDNILVLGATQLESDDTGPVTVRSALELLSAAYSMHSELGEARLVHSEANCRPALADNQPAIVATPGLIRVNGLFRHGFLLAPALAQDVIEHLHRDAAGNRPAGTDNEVMQA</sequence>
<accession>A0A6C0U686</accession>
<name>A0A6C0U686_9GAMM</name>
<evidence type="ECO:0000256" key="3">
    <source>
        <dbReference type="ARBA" id="ARBA00023002"/>
    </source>
</evidence>
<keyword evidence="6" id="KW-1185">Reference proteome</keyword>
<keyword evidence="2" id="KW-0784">Thiamine biosynthesis</keyword>
<dbReference type="GO" id="GO:0009228">
    <property type="term" value="P:thiamine biosynthetic process"/>
    <property type="evidence" value="ECO:0007669"/>
    <property type="project" value="UniProtKB-KW"/>
</dbReference>
<evidence type="ECO:0000313" key="6">
    <source>
        <dbReference type="Proteomes" id="UP000477680"/>
    </source>
</evidence>
<dbReference type="Proteomes" id="UP000477680">
    <property type="component" value="Chromosome"/>
</dbReference>
<comment type="pathway">
    <text evidence="1">Cofactor biosynthesis; thiamine diphosphate biosynthesis.</text>
</comment>
<dbReference type="InterPro" id="IPR006076">
    <property type="entry name" value="FAD-dep_OxRdtase"/>
</dbReference>
<dbReference type="GO" id="GO:0043799">
    <property type="term" value="F:glycine oxidase activity"/>
    <property type="evidence" value="ECO:0007669"/>
    <property type="project" value="UniProtKB-EC"/>
</dbReference>
<dbReference type="SUPFAM" id="SSF51905">
    <property type="entry name" value="FAD/NAD(P)-binding domain"/>
    <property type="match status" value="1"/>
</dbReference>
<proteinExistence type="predicted"/>
<dbReference type="GO" id="GO:0005737">
    <property type="term" value="C:cytoplasm"/>
    <property type="evidence" value="ECO:0007669"/>
    <property type="project" value="TreeGrafter"/>
</dbReference>
<protein>
    <submittedName>
        <fullName evidence="5">Glycine oxidase ThiO</fullName>
        <ecNumber evidence="5">1.4.3.19</ecNumber>
    </submittedName>
</protein>
<dbReference type="InterPro" id="IPR012727">
    <property type="entry name" value="Gly_oxidase_ThiO"/>
</dbReference>
<dbReference type="UniPathway" id="UPA00060"/>
<organism evidence="5 6">
    <name type="scientific">Kineobactrum salinum</name>
    <dbReference type="NCBI Taxonomy" id="2708301"/>
    <lineage>
        <taxon>Bacteria</taxon>
        <taxon>Pseudomonadati</taxon>
        <taxon>Pseudomonadota</taxon>
        <taxon>Gammaproteobacteria</taxon>
        <taxon>Cellvibrionales</taxon>
        <taxon>Halieaceae</taxon>
        <taxon>Kineobactrum</taxon>
    </lineage>
</organism>
<dbReference type="AlphaFoldDB" id="A0A6C0U686"/>
<keyword evidence="3 5" id="KW-0560">Oxidoreductase</keyword>
<evidence type="ECO:0000256" key="1">
    <source>
        <dbReference type="ARBA" id="ARBA00004948"/>
    </source>
</evidence>
<dbReference type="PANTHER" id="PTHR13847:SF289">
    <property type="entry name" value="GLYCINE OXIDASE"/>
    <property type="match status" value="1"/>
</dbReference>
<dbReference type="Gene3D" id="3.30.9.10">
    <property type="entry name" value="D-Amino Acid Oxidase, subunit A, domain 2"/>
    <property type="match status" value="1"/>
</dbReference>
<dbReference type="InterPro" id="IPR036188">
    <property type="entry name" value="FAD/NAD-bd_sf"/>
</dbReference>
<dbReference type="PANTHER" id="PTHR13847">
    <property type="entry name" value="SARCOSINE DEHYDROGENASE-RELATED"/>
    <property type="match status" value="1"/>
</dbReference>
<dbReference type="EMBL" id="CP048711">
    <property type="protein sequence ID" value="QIB67591.1"/>
    <property type="molecule type" value="Genomic_DNA"/>
</dbReference>